<keyword evidence="2" id="KW-1133">Transmembrane helix</keyword>
<sequence>MLLVLTVLPTWAGPGFRLDSSFGADGRIAVQLGMHGARAHAVVVQPDGKILLGGFSANATRRDFALVRFNPDGTLDLEFNRDGMVLLPVASGGAIQALALQADGSIVAGGYAENGLDRDFALIRLRSDGSLDRRFGNQGLEITPVGNGDDEIGALAVDQEGAVLVAGTVSGTAGDVVALARYRPDGRLDPGFGARGMILAGVGQEALAQDLLVREDGRLLVVGSYRDGSQTGVLLAGFLPGGQPDPDFGDQGLVMFARHGEIFEGYGAALLGDGSILVAGSTGSPGKRDAALFHFLVDGRPDPSFGRDGVHVIQASGDDDVLYDLAVDGDRLAASGWLAAGSGRDFLLLTSTLEELVSIPPKKTAQQGKKNRSWLRIRELVVQKSLPPAFVPAAPEEGTLFQIATTSFGDGEDISYGVAMQLDGKLVVVGGMGTGQNAEFALARYEQPPTSLKLADRDEAMAAGPQNQTSEGGKEPAQDSTSMDSCFIATAAYGSLWHPYVTILRTFRDRYLLPHAPGRWLVQTYYHHSPALARLIAGNSVLRQLTCVLLLPLVGFAWLLIHLGIPAFAVSLLLLITWLIRSSFRRQAV</sequence>
<proteinExistence type="predicted"/>
<dbReference type="EMBL" id="AP024233">
    <property type="protein sequence ID" value="BCO09797.1"/>
    <property type="molecule type" value="Genomic_DNA"/>
</dbReference>
<reference evidence="3" key="1">
    <citation type="submission" date="2020-12" db="EMBL/GenBank/DDBJ databases">
        <title>Desulfobium dissulfuricans gen. nov., sp. nov., a novel mesophilic, sulfate-reducing bacterium isolated from a deep-sea hydrothermal vent.</title>
        <authorList>
            <person name="Hashimoto Y."/>
            <person name="Tame A."/>
            <person name="Sawayama S."/>
            <person name="Miyazaki J."/>
            <person name="Takai K."/>
            <person name="Nakagawa S."/>
        </authorList>
    </citation>
    <scope>NUCLEOTIDE SEQUENCE</scope>
    <source>
        <strain evidence="3">GF1</strain>
    </source>
</reference>
<dbReference type="InterPro" id="IPR013431">
    <property type="entry name" value="Delta_60_rpt"/>
</dbReference>
<evidence type="ECO:0000313" key="3">
    <source>
        <dbReference type="EMBL" id="BCO09797.1"/>
    </source>
</evidence>
<name>A0A915U385_9BACT</name>
<evidence type="ECO:0008006" key="5">
    <source>
        <dbReference type="Google" id="ProtNLM"/>
    </source>
</evidence>
<dbReference type="InterPro" id="IPR049886">
    <property type="entry name" value="CFI_box_CTERM_dom"/>
</dbReference>
<dbReference type="AlphaFoldDB" id="A0A915U385"/>
<keyword evidence="4" id="KW-1185">Reference proteome</keyword>
<feature type="region of interest" description="Disordered" evidence="1">
    <location>
        <begin position="461"/>
        <end position="481"/>
    </location>
</feature>
<dbReference type="KEGG" id="ddu:GF1_21730"/>
<dbReference type="Proteomes" id="UP001063350">
    <property type="component" value="Chromosome"/>
</dbReference>
<keyword evidence="2" id="KW-0472">Membrane</keyword>
<gene>
    <name evidence="3" type="ORF">GF1_21730</name>
</gene>
<dbReference type="NCBIfam" id="NF041770">
    <property type="entry name" value="CFI_box_CTERM"/>
    <property type="match status" value="1"/>
</dbReference>
<dbReference type="Pfam" id="PF17164">
    <property type="entry name" value="DUF5122"/>
    <property type="match status" value="4"/>
</dbReference>
<protein>
    <recommendedName>
        <fullName evidence="5">Delta-60 repeat domain-containing protein</fullName>
    </recommendedName>
</protein>
<feature type="transmembrane region" description="Helical" evidence="2">
    <location>
        <begin position="549"/>
        <end position="580"/>
    </location>
</feature>
<evidence type="ECO:0000313" key="4">
    <source>
        <dbReference type="Proteomes" id="UP001063350"/>
    </source>
</evidence>
<accession>A0A915U385</accession>
<keyword evidence="2" id="KW-0812">Transmembrane</keyword>
<organism evidence="3 4">
    <name type="scientific">Desulfolithobacter dissulfuricans</name>
    <dbReference type="NCBI Taxonomy" id="2795293"/>
    <lineage>
        <taxon>Bacteria</taxon>
        <taxon>Pseudomonadati</taxon>
        <taxon>Thermodesulfobacteriota</taxon>
        <taxon>Desulfobulbia</taxon>
        <taxon>Desulfobulbales</taxon>
        <taxon>Desulfobulbaceae</taxon>
        <taxon>Desulfolithobacter</taxon>
    </lineage>
</organism>
<dbReference type="Gene3D" id="2.80.10.50">
    <property type="match status" value="2"/>
</dbReference>
<evidence type="ECO:0000256" key="2">
    <source>
        <dbReference type="SAM" id="Phobius"/>
    </source>
</evidence>
<evidence type="ECO:0000256" key="1">
    <source>
        <dbReference type="SAM" id="MobiDB-lite"/>
    </source>
</evidence>
<dbReference type="SUPFAM" id="SSF82171">
    <property type="entry name" value="DPP6 N-terminal domain-like"/>
    <property type="match status" value="1"/>
</dbReference>
<dbReference type="NCBIfam" id="TIGR02608">
    <property type="entry name" value="delta_60_rpt"/>
    <property type="match status" value="6"/>
</dbReference>